<dbReference type="Pfam" id="PF13489">
    <property type="entry name" value="Methyltransf_23"/>
    <property type="match status" value="1"/>
</dbReference>
<evidence type="ECO:0000313" key="1">
    <source>
        <dbReference type="EMBL" id="MBB4347921.1"/>
    </source>
</evidence>
<evidence type="ECO:0000313" key="4">
    <source>
        <dbReference type="Proteomes" id="UP000520770"/>
    </source>
</evidence>
<dbReference type="EMBL" id="JACIHM010000001">
    <property type="protein sequence ID" value="MBB4444372.1"/>
    <property type="molecule type" value="Genomic_DNA"/>
</dbReference>
<evidence type="ECO:0000313" key="2">
    <source>
        <dbReference type="EMBL" id="MBB4409685.1"/>
    </source>
</evidence>
<evidence type="ECO:0000313" key="6">
    <source>
        <dbReference type="Proteomes" id="UP000576087"/>
    </source>
</evidence>
<dbReference type="EMBL" id="JACIGY010000001">
    <property type="protein sequence ID" value="MBB4409685.1"/>
    <property type="molecule type" value="Genomic_DNA"/>
</dbReference>
<dbReference type="SUPFAM" id="SSF53335">
    <property type="entry name" value="S-adenosyl-L-methionine-dependent methyltransferases"/>
    <property type="match status" value="1"/>
</dbReference>
<proteinExistence type="predicted"/>
<sequence length="230" mass="25800">MTSTDCNSAFSNASSRKILGTVVELSVVPRYTNLRFPEGSIVVATRNLEQYAEIHRRQKYGTGSAKARRWIEPWIISRRPASMLDYGAGQSKTVELLRARTLGVRHRFDPAIPEISKVPHSRYDIVTCTDVLEHLDEAEIPAVLHHIRSLTTHAIIAADTRPADMVLPNGENAHATVKPPEWWASRIAKVFGTAELIHVTGTSAIFRTWHASPIDKARAFVRRTLLRFSN</sequence>
<reference evidence="4 5" key="1">
    <citation type="submission" date="2020-08" db="EMBL/GenBank/DDBJ databases">
        <title>Genomic Encyclopedia of Type Strains, Phase IV (KMG-V): Genome sequencing to study the core and pangenomes of soil and plant-associated prokaryotes.</title>
        <authorList>
            <person name="Whitman W."/>
        </authorList>
    </citation>
    <scope>NUCLEOTIDE SEQUENCE [LARGE SCALE GENOMIC DNA]</scope>
    <source>
        <strain evidence="2 5">SEMIA 444</strain>
        <strain evidence="1 4">SEMIA 448</strain>
        <strain evidence="3 6">SEMIA 452</strain>
    </source>
</reference>
<dbReference type="Proteomes" id="UP000524535">
    <property type="component" value="Unassembled WGS sequence"/>
</dbReference>
<dbReference type="EMBL" id="JACIGW010000001">
    <property type="protein sequence ID" value="MBB4347921.1"/>
    <property type="molecule type" value="Genomic_DNA"/>
</dbReference>
<organism evidence="1 4">
    <name type="scientific">Aliirhizobium cellulosilyticum</name>
    <dbReference type="NCBI Taxonomy" id="393664"/>
    <lineage>
        <taxon>Bacteria</taxon>
        <taxon>Pseudomonadati</taxon>
        <taxon>Pseudomonadota</taxon>
        <taxon>Alphaproteobacteria</taxon>
        <taxon>Hyphomicrobiales</taxon>
        <taxon>Rhizobiaceae</taxon>
        <taxon>Aliirhizobium</taxon>
    </lineage>
</organism>
<evidence type="ECO:0008006" key="7">
    <source>
        <dbReference type="Google" id="ProtNLM"/>
    </source>
</evidence>
<accession>A0A7W6S629</accession>
<dbReference type="Gene3D" id="3.40.50.150">
    <property type="entry name" value="Vaccinia Virus protein VP39"/>
    <property type="match status" value="1"/>
</dbReference>
<dbReference type="Proteomes" id="UP000520770">
    <property type="component" value="Unassembled WGS sequence"/>
</dbReference>
<gene>
    <name evidence="2" type="ORF">GGE31_000156</name>
    <name evidence="1" type="ORF">GGE33_001629</name>
    <name evidence="3" type="ORF">GGE35_000154</name>
</gene>
<dbReference type="InterPro" id="IPR029063">
    <property type="entry name" value="SAM-dependent_MTases_sf"/>
</dbReference>
<dbReference type="Proteomes" id="UP000576087">
    <property type="component" value="Unassembled WGS sequence"/>
</dbReference>
<comment type="caution">
    <text evidence="1">The sequence shown here is derived from an EMBL/GenBank/DDBJ whole genome shotgun (WGS) entry which is preliminary data.</text>
</comment>
<keyword evidence="5" id="KW-1185">Reference proteome</keyword>
<dbReference type="AlphaFoldDB" id="A0A7W6S629"/>
<protein>
    <recommendedName>
        <fullName evidence="7">Class I SAM-dependent methyltransferase</fullName>
    </recommendedName>
</protein>
<evidence type="ECO:0000313" key="3">
    <source>
        <dbReference type="EMBL" id="MBB4444372.1"/>
    </source>
</evidence>
<evidence type="ECO:0000313" key="5">
    <source>
        <dbReference type="Proteomes" id="UP000524535"/>
    </source>
</evidence>
<dbReference type="RefSeq" id="WP_394353611.1">
    <property type="nucleotide sequence ID" value="NZ_JACIGW010000001.1"/>
</dbReference>
<name>A0A7W6S629_9HYPH</name>